<dbReference type="InterPro" id="IPR011059">
    <property type="entry name" value="Metal-dep_hydrolase_composite"/>
</dbReference>
<dbReference type="PANTHER" id="PTHR43135:SF3">
    <property type="entry name" value="ALPHA-D-RIBOSE 1-METHYLPHOSPHONATE 5-TRIPHOSPHATE DIPHOSPHATASE"/>
    <property type="match status" value="1"/>
</dbReference>
<name>A0A1H5X118_9BACT</name>
<dbReference type="InterPro" id="IPR032466">
    <property type="entry name" value="Metal_Hydrolase"/>
</dbReference>
<feature type="chain" id="PRO_5009288935" evidence="1">
    <location>
        <begin position="21"/>
        <end position="540"/>
    </location>
</feature>
<dbReference type="InterPro" id="IPR006680">
    <property type="entry name" value="Amidohydro-rel"/>
</dbReference>
<evidence type="ECO:0000256" key="1">
    <source>
        <dbReference type="SAM" id="SignalP"/>
    </source>
</evidence>
<feature type="domain" description="Amidohydrolase-related" evidence="2">
    <location>
        <begin position="388"/>
        <end position="478"/>
    </location>
</feature>
<dbReference type="SUPFAM" id="SSF51556">
    <property type="entry name" value="Metallo-dependent hydrolases"/>
    <property type="match status" value="1"/>
</dbReference>
<feature type="signal peptide" evidence="1">
    <location>
        <begin position="1"/>
        <end position="20"/>
    </location>
</feature>
<dbReference type="Proteomes" id="UP000236728">
    <property type="component" value="Unassembled WGS sequence"/>
</dbReference>
<sequence>MRQRVRGGLVLVALVAVALAHGQKLTPAPPRSPSDGGGPYTRLVIRGITVIDGTGAAPMGPVDVVVEGNRIVDVVSVGVPHRPIRDKGRPAKGEREIDGTGKYLMPGFVDTHVHYGTPDKAPDAEYMNKLWLASGVTTVRGVPGGGLDWTLKERERSAKNEITAPRIYVYQPAFTGDGWKDKPEKTPELGREWVRFLAGKGADGIKLFGGDPDVVAAILDEGKKYKLGSLAHLGQESEPRLTAIDATRLGLRTVTHSYGLFESMLTQTTVQDYPADQNYNDEQMRFGQVARNWDKIAQRGSPQWNGLIDEWVKGGTVLNPTFTIYSAGRDLMRAYTAEWHDQYTLPSLMQYYQPNRENHGSFFYNWTTEDEVAFKNYFRIWMEFINDFKNAGGHVTVGTDAGFIYQTYGFTYIQELEMLREAGFTPLEVIRSATLYGAEELQSPKQDTVDFGIIRPGKLADMVIVGENPLANLKVLYPTGWMRLNDATGKTERVGGIEYTIKDGIVFDSKKLLGDVAEMVAKQKAAIKGPVTLQGVSKTY</sequence>
<dbReference type="SUPFAM" id="SSF51338">
    <property type="entry name" value="Composite domain of metallo-dependent hydrolases"/>
    <property type="match status" value="1"/>
</dbReference>
<keyword evidence="1" id="KW-0732">Signal</keyword>
<accession>A0A1H5X118</accession>
<dbReference type="Pfam" id="PF01979">
    <property type="entry name" value="Amidohydro_1"/>
    <property type="match status" value="1"/>
</dbReference>
<reference evidence="3 4" key="1">
    <citation type="submission" date="2016-10" db="EMBL/GenBank/DDBJ databases">
        <authorList>
            <person name="de Groot N.N."/>
        </authorList>
    </citation>
    <scope>NUCLEOTIDE SEQUENCE [LARGE SCALE GENOMIC DNA]</scope>
    <source>
        <strain evidence="3 4">DSM 22489</strain>
    </source>
</reference>
<evidence type="ECO:0000313" key="3">
    <source>
        <dbReference type="EMBL" id="SEG05233.1"/>
    </source>
</evidence>
<dbReference type="Gene3D" id="3.40.50.10910">
    <property type="entry name" value="Amidohydrolase"/>
    <property type="match status" value="1"/>
</dbReference>
<dbReference type="Gene3D" id="1.20.58.520">
    <property type="entry name" value="Amidohydrolase"/>
    <property type="match status" value="1"/>
</dbReference>
<dbReference type="InterPro" id="IPR051781">
    <property type="entry name" value="Metallo-dep_Hydrolase"/>
</dbReference>
<keyword evidence="4" id="KW-1185">Reference proteome</keyword>
<dbReference type="Gene3D" id="3.20.20.140">
    <property type="entry name" value="Metal-dependent hydrolases"/>
    <property type="match status" value="1"/>
</dbReference>
<dbReference type="PANTHER" id="PTHR43135">
    <property type="entry name" value="ALPHA-D-RIBOSE 1-METHYLPHOSPHONATE 5-TRIPHOSPHATE DIPHOSPHATASE"/>
    <property type="match status" value="1"/>
</dbReference>
<keyword evidence="3" id="KW-0378">Hydrolase</keyword>
<dbReference type="Gene3D" id="3.30.110.90">
    <property type="entry name" value="Amidohydrolase"/>
    <property type="match status" value="1"/>
</dbReference>
<dbReference type="EMBL" id="FNVA01000002">
    <property type="protein sequence ID" value="SEG05233.1"/>
    <property type="molecule type" value="Genomic_DNA"/>
</dbReference>
<proteinExistence type="predicted"/>
<dbReference type="OrthoDB" id="9797498at2"/>
<evidence type="ECO:0000259" key="2">
    <source>
        <dbReference type="Pfam" id="PF01979"/>
    </source>
</evidence>
<dbReference type="RefSeq" id="WP_103932695.1">
    <property type="nucleotide sequence ID" value="NZ_FNVA01000002.1"/>
</dbReference>
<evidence type="ECO:0000313" key="4">
    <source>
        <dbReference type="Proteomes" id="UP000236728"/>
    </source>
</evidence>
<protein>
    <submittedName>
        <fullName evidence="3">Amidohydrolase family protein</fullName>
    </submittedName>
</protein>
<dbReference type="Gene3D" id="2.30.40.10">
    <property type="entry name" value="Urease, subunit C, domain 1"/>
    <property type="match status" value="2"/>
</dbReference>
<organism evidence="3 4">
    <name type="scientific">Bryocella elongata</name>
    <dbReference type="NCBI Taxonomy" id="863522"/>
    <lineage>
        <taxon>Bacteria</taxon>
        <taxon>Pseudomonadati</taxon>
        <taxon>Acidobacteriota</taxon>
        <taxon>Terriglobia</taxon>
        <taxon>Terriglobales</taxon>
        <taxon>Acidobacteriaceae</taxon>
        <taxon>Bryocella</taxon>
    </lineage>
</organism>
<dbReference type="GO" id="GO:0016810">
    <property type="term" value="F:hydrolase activity, acting on carbon-nitrogen (but not peptide) bonds"/>
    <property type="evidence" value="ECO:0007669"/>
    <property type="project" value="InterPro"/>
</dbReference>
<gene>
    <name evidence="3" type="ORF">SAMN05421819_1822</name>
</gene>
<dbReference type="AlphaFoldDB" id="A0A1H5X118"/>